<feature type="binding site" evidence="13">
    <location>
        <position position="127"/>
    </location>
    <ligand>
        <name>GTP</name>
        <dbReference type="ChEBI" id="CHEBI:37565"/>
    </ligand>
</feature>
<keyword evidence="12" id="KW-0449">Lipoprotein</keyword>
<dbReference type="GO" id="GO:0004563">
    <property type="term" value="F:beta-N-acetylhexosaminidase activity"/>
    <property type="evidence" value="ECO:0007669"/>
    <property type="project" value="UniProtKB-EC"/>
</dbReference>
<dbReference type="EMBL" id="LIAE01010598">
    <property type="protein sequence ID" value="PAV58141.1"/>
    <property type="molecule type" value="Genomic_DNA"/>
</dbReference>
<name>A0A2A2J955_9BILA</name>
<evidence type="ECO:0000313" key="15">
    <source>
        <dbReference type="EMBL" id="PAV58141.1"/>
    </source>
</evidence>
<dbReference type="GO" id="GO:0005975">
    <property type="term" value="P:carbohydrate metabolic process"/>
    <property type="evidence" value="ECO:0007669"/>
    <property type="project" value="InterPro"/>
</dbReference>
<dbReference type="CDD" id="cd06565">
    <property type="entry name" value="GH20_GcnA-like"/>
    <property type="match status" value="1"/>
</dbReference>
<dbReference type="InterPro" id="IPR001019">
    <property type="entry name" value="Gprotein_alpha_su"/>
</dbReference>
<evidence type="ECO:0000313" key="16">
    <source>
        <dbReference type="Proteomes" id="UP000218231"/>
    </source>
</evidence>
<dbReference type="FunFam" id="3.40.50.300:FF:003800">
    <property type="entry name" value="Guanine nucleotide-binding protein G(k) subunit alpha"/>
    <property type="match status" value="1"/>
</dbReference>
<dbReference type="Pfam" id="PF00503">
    <property type="entry name" value="G-alpha"/>
    <property type="match status" value="1"/>
</dbReference>
<dbReference type="GO" id="GO:0007186">
    <property type="term" value="P:G protein-coupled receptor signaling pathway"/>
    <property type="evidence" value="ECO:0007669"/>
    <property type="project" value="InterPro"/>
</dbReference>
<keyword evidence="8" id="KW-0460">Magnesium</keyword>
<protein>
    <recommendedName>
        <fullName evidence="3">beta-N-acetylhexosaminidase</fullName>
        <ecNumber evidence="3">3.2.1.52</ecNumber>
    </recommendedName>
</protein>
<feature type="binding site" evidence="13">
    <location>
        <begin position="72"/>
        <end position="75"/>
    </location>
    <ligand>
        <name>GTP</name>
        <dbReference type="ChEBI" id="CHEBI:37565"/>
    </ligand>
</feature>
<evidence type="ECO:0000256" key="9">
    <source>
        <dbReference type="ARBA" id="ARBA00023134"/>
    </source>
</evidence>
<feature type="domain" description="Glycoside hydrolase family 20 catalytic" evidence="14">
    <location>
        <begin position="218"/>
        <end position="366"/>
    </location>
</feature>
<keyword evidence="16" id="KW-1185">Reference proteome</keyword>
<reference evidence="15 16" key="1">
    <citation type="journal article" date="2017" name="Curr. Biol.">
        <title>Genome architecture and evolution of a unichromosomal asexual nematode.</title>
        <authorList>
            <person name="Fradin H."/>
            <person name="Zegar C."/>
            <person name="Gutwein M."/>
            <person name="Lucas J."/>
            <person name="Kovtun M."/>
            <person name="Corcoran D."/>
            <person name="Baugh L.R."/>
            <person name="Kiontke K."/>
            <person name="Gunsalus K."/>
            <person name="Fitch D.H."/>
            <person name="Piano F."/>
        </authorList>
    </citation>
    <scope>NUCLEOTIDE SEQUENCE [LARGE SCALE GENOMIC DNA]</scope>
    <source>
        <strain evidence="15">PF1309</strain>
    </source>
</reference>
<dbReference type="SUPFAM" id="SSF52540">
    <property type="entry name" value="P-loop containing nucleoside triphosphate hydrolases"/>
    <property type="match status" value="1"/>
</dbReference>
<dbReference type="AlphaFoldDB" id="A0A2A2J955"/>
<evidence type="ECO:0000256" key="7">
    <source>
        <dbReference type="ARBA" id="ARBA00022801"/>
    </source>
</evidence>
<dbReference type="InterPro" id="IPR027417">
    <property type="entry name" value="P-loop_NTPase"/>
</dbReference>
<proteinExistence type="inferred from homology"/>
<dbReference type="Proteomes" id="UP000218231">
    <property type="component" value="Unassembled WGS sequence"/>
</dbReference>
<keyword evidence="10" id="KW-0564">Palmitate</keyword>
<dbReference type="GO" id="GO:0031683">
    <property type="term" value="F:G-protein beta/gamma-subunit complex binding"/>
    <property type="evidence" value="ECO:0007669"/>
    <property type="project" value="InterPro"/>
</dbReference>
<comment type="catalytic activity">
    <reaction evidence="1">
        <text>Hydrolysis of terminal non-reducing N-acetyl-D-hexosamine residues in N-acetyl-beta-D-hexosaminides.</text>
        <dbReference type="EC" id="3.2.1.52"/>
    </reaction>
</comment>
<feature type="binding site" evidence="13">
    <location>
        <begin position="3"/>
        <end position="7"/>
    </location>
    <ligand>
        <name>GTP</name>
        <dbReference type="ChEBI" id="CHEBI:37565"/>
    </ligand>
</feature>
<keyword evidence="5" id="KW-0479">Metal-binding</keyword>
<dbReference type="EMBL" id="LIAE01010598">
    <property type="protein sequence ID" value="PAV58142.1"/>
    <property type="molecule type" value="Genomic_DNA"/>
</dbReference>
<evidence type="ECO:0000256" key="4">
    <source>
        <dbReference type="ARBA" id="ARBA00022707"/>
    </source>
</evidence>
<evidence type="ECO:0000256" key="12">
    <source>
        <dbReference type="ARBA" id="ARBA00023288"/>
    </source>
</evidence>
<comment type="caution">
    <text evidence="15">The sequence shown here is derived from an EMBL/GenBank/DDBJ whole genome shotgun (WGS) entry which is preliminary data.</text>
</comment>
<evidence type="ECO:0000256" key="5">
    <source>
        <dbReference type="ARBA" id="ARBA00022723"/>
    </source>
</evidence>
<dbReference type="InterPro" id="IPR015883">
    <property type="entry name" value="Glyco_hydro_20_cat"/>
</dbReference>
<dbReference type="PANTHER" id="PTHR21040">
    <property type="entry name" value="BCDNA.GH04120"/>
    <property type="match status" value="1"/>
</dbReference>
<keyword evidence="7" id="KW-0378">Hydrolase</keyword>
<dbReference type="InterPro" id="IPR038901">
    <property type="entry name" value="HEXDC-like"/>
</dbReference>
<sequence length="645" mass="74908">MVDVGGQRNERGKWIRCFEGIDMILFIVAISDYDQLDPEDPKFNRLKQNYEIFKAVVQSDIFRHASIVLFLNKYDIFKEKLHSSPLSKCWKSYAGDNSEENARKFVERQFERCIKDKTKFYHFATTATDTKNIEYVFGSAISHIVSENLRSTVIPRISHNDQVFVVRRFKVECGLGAPVKVPYFKQLLELIRDLGATGALFEWEDMFPFEGQLADVRNGFAYSKNDVLEILSHANTLGLTAIPLVQTLGHMEWILKTQKFSRFREDSRYPMVTCIGNSEAVELILDSLNQVLELHSKFPMPYVHIGADEVFQIGVCEADKYILPIKYGNDTKKMMFDHLKNVAINVTMKYGNTKVLAWFDLFKGVDSELIQSFDLGKLIIPVVWKYTPELDPVGKIWSLIRRKLKTTYKFIRSNFPQSLLFLDDSFFTIYILIMNKIQYLPRKMWIDLSRSFPEVWGGSAFKGADGSNQIWNRIKPYLQNNKEWFMQYLKYSEYFTDFHGIILTGWQRYDHFAGLCELWPTSITSLALNIKIVNNFILSEADELLILKVLQCPGTTTLKNLISNTDNCHFPGHKVRDAVKQFITIKAFFDNSSWIHNREFGWLRNSHMKLNASNPYYIDAVGGAYNRTIIQLNKNMANLKYSIYI</sequence>
<keyword evidence="9 13" id="KW-0342">GTP-binding</keyword>
<dbReference type="GO" id="GO:0046872">
    <property type="term" value="F:metal ion binding"/>
    <property type="evidence" value="ECO:0007669"/>
    <property type="project" value="UniProtKB-KW"/>
</dbReference>
<dbReference type="Pfam" id="PF00728">
    <property type="entry name" value="Glyco_hydro_20"/>
    <property type="match status" value="1"/>
</dbReference>
<organism evidence="15 16">
    <name type="scientific">Diploscapter pachys</name>
    <dbReference type="NCBI Taxonomy" id="2018661"/>
    <lineage>
        <taxon>Eukaryota</taxon>
        <taxon>Metazoa</taxon>
        <taxon>Ecdysozoa</taxon>
        <taxon>Nematoda</taxon>
        <taxon>Chromadorea</taxon>
        <taxon>Rhabditida</taxon>
        <taxon>Rhabditina</taxon>
        <taxon>Rhabditomorpha</taxon>
        <taxon>Rhabditoidea</taxon>
        <taxon>Rhabditidae</taxon>
        <taxon>Diploscapter</taxon>
    </lineage>
</organism>
<keyword evidence="11" id="KW-0807">Transducer</keyword>
<evidence type="ECO:0000256" key="8">
    <source>
        <dbReference type="ARBA" id="ARBA00022842"/>
    </source>
</evidence>
<evidence type="ECO:0000256" key="2">
    <source>
        <dbReference type="ARBA" id="ARBA00006285"/>
    </source>
</evidence>
<comment type="similarity">
    <text evidence="2">Belongs to the glycosyl hydrolase 20 family.</text>
</comment>
<evidence type="ECO:0000256" key="3">
    <source>
        <dbReference type="ARBA" id="ARBA00012663"/>
    </source>
</evidence>
<gene>
    <name evidence="15" type="ORF">WR25_11774</name>
</gene>
<dbReference type="OrthoDB" id="10023921at2759"/>
<dbReference type="PANTHER" id="PTHR21040:SF8">
    <property type="entry name" value="BCDNA.GH04120"/>
    <property type="match status" value="1"/>
</dbReference>
<evidence type="ECO:0000256" key="10">
    <source>
        <dbReference type="ARBA" id="ARBA00023139"/>
    </source>
</evidence>
<dbReference type="Gene3D" id="3.40.50.300">
    <property type="entry name" value="P-loop containing nucleotide triphosphate hydrolases"/>
    <property type="match status" value="1"/>
</dbReference>
<dbReference type="PROSITE" id="PS51882">
    <property type="entry name" value="G_ALPHA"/>
    <property type="match status" value="1"/>
</dbReference>
<dbReference type="InterPro" id="IPR017853">
    <property type="entry name" value="GH"/>
</dbReference>
<evidence type="ECO:0000256" key="13">
    <source>
        <dbReference type="PIRSR" id="PIRSR601019-1"/>
    </source>
</evidence>
<evidence type="ECO:0000259" key="14">
    <source>
        <dbReference type="Pfam" id="PF00728"/>
    </source>
</evidence>
<dbReference type="EC" id="3.2.1.52" evidence="3"/>
<dbReference type="STRING" id="2018661.A0A2A2J955"/>
<keyword evidence="4" id="KW-0519">Myristate</keyword>
<evidence type="ECO:0000256" key="6">
    <source>
        <dbReference type="ARBA" id="ARBA00022741"/>
    </source>
</evidence>
<dbReference type="SUPFAM" id="SSF51445">
    <property type="entry name" value="(Trans)glycosidases"/>
    <property type="match status" value="1"/>
</dbReference>
<accession>A0A2A2J955</accession>
<keyword evidence="6 13" id="KW-0547">Nucleotide-binding</keyword>
<dbReference type="Gene3D" id="3.20.20.80">
    <property type="entry name" value="Glycosidases"/>
    <property type="match status" value="1"/>
</dbReference>
<dbReference type="GO" id="GO:0005525">
    <property type="term" value="F:GTP binding"/>
    <property type="evidence" value="ECO:0007669"/>
    <property type="project" value="UniProtKB-KW"/>
</dbReference>
<dbReference type="GO" id="GO:0003924">
    <property type="term" value="F:GTPase activity"/>
    <property type="evidence" value="ECO:0007669"/>
    <property type="project" value="InterPro"/>
</dbReference>
<dbReference type="PRINTS" id="PR00318">
    <property type="entry name" value="GPROTEINA"/>
</dbReference>
<evidence type="ECO:0000256" key="11">
    <source>
        <dbReference type="ARBA" id="ARBA00023224"/>
    </source>
</evidence>
<evidence type="ECO:0000256" key="1">
    <source>
        <dbReference type="ARBA" id="ARBA00001231"/>
    </source>
</evidence>
<dbReference type="SMART" id="SM00275">
    <property type="entry name" value="G_alpha"/>
    <property type="match status" value="1"/>
</dbReference>